<proteinExistence type="predicted"/>
<dbReference type="SUPFAM" id="SSF140869">
    <property type="entry name" value="GUN4-like"/>
    <property type="match status" value="1"/>
</dbReference>
<reference evidence="3" key="1">
    <citation type="journal article" date="2016" name="BMC Biol.">
        <title>Parallel evolution of highly conserved plastid genome architecture in red seaweeds and seed plants.</title>
        <authorList>
            <person name="Lee J."/>
            <person name="Cho C.H."/>
            <person name="Park S.I."/>
            <person name="Choi J.W."/>
            <person name="Song H.S."/>
            <person name="West J.A."/>
            <person name="Bhattacharya D."/>
            <person name="Yoon H.S."/>
        </authorList>
    </citation>
    <scope>NUCLEOTIDE SEQUENCE</scope>
</reference>
<dbReference type="SUPFAM" id="SSF48371">
    <property type="entry name" value="ARM repeat"/>
    <property type="match status" value="1"/>
</dbReference>
<evidence type="ECO:0000259" key="1">
    <source>
        <dbReference type="Pfam" id="PF05419"/>
    </source>
</evidence>
<gene>
    <name evidence="3" type="primary">ycf53</name>
    <name evidence="3" type="ORF">Sebd_122</name>
</gene>
<dbReference type="EMBL" id="KX284713">
    <property type="protein sequence ID" value="AOM65209.1"/>
    <property type="molecule type" value="Genomic_DNA"/>
</dbReference>
<dbReference type="PANTHER" id="PTHR34800">
    <property type="entry name" value="TETRAPYRROLE-BINDING PROTEIN, CHLOROPLASTIC"/>
    <property type="match status" value="1"/>
</dbReference>
<protein>
    <recommendedName>
        <fullName evidence="4">GUN4-like domain-containing protein</fullName>
    </recommendedName>
</protein>
<feature type="domain" description="GUN4-like" evidence="1">
    <location>
        <begin position="97"/>
        <end position="235"/>
    </location>
</feature>
<dbReference type="RefSeq" id="YP_009296274.1">
    <property type="nucleotide sequence ID" value="NC_031170.1"/>
</dbReference>
<dbReference type="Pfam" id="PF16416">
    <property type="entry name" value="GUN4_N"/>
    <property type="match status" value="1"/>
</dbReference>
<organism evidence="3">
    <name type="scientific">Sebdenia flabellata</name>
    <dbReference type="NCBI Taxonomy" id="42024"/>
    <lineage>
        <taxon>Eukaryota</taxon>
        <taxon>Rhodophyta</taxon>
        <taxon>Florideophyceae</taxon>
        <taxon>Rhodymeniophycidae</taxon>
        <taxon>Sebdeniales</taxon>
        <taxon>Sebdeniaceae</taxon>
        <taxon>Sebdenia</taxon>
    </lineage>
</organism>
<dbReference type="Gene3D" id="1.25.40.620">
    <property type="match status" value="1"/>
</dbReference>
<accession>A0A1C9CA16</accession>
<dbReference type="CDD" id="cd16383">
    <property type="entry name" value="GUN4"/>
    <property type="match status" value="1"/>
</dbReference>
<sequence length="242" mass="28356">MSEQITNNLALVEKIYKLQNSISTKQQCQLIEDIVSEGNSGEELLLDLLIDRRIINKLKVDYLDGFLFKVLNRTGFDSIKKKLDSYFKNGIIELNTSLTIDYQALQNLLAYQKFQEADRLTQVQLCQLAGIGEKKQRDWLYFTDIALLPSEDLYVIDLLWRIYSGGKFGFSIQRQIWLANNCNWEKLWHKIGWKNEGISYRYPDEFIWNTNAPYGHLPLFNQLRGVQVLHALFQHIIWSQSV</sequence>
<dbReference type="PANTHER" id="PTHR34800:SF1">
    <property type="entry name" value="TETRAPYRROLE-BINDING PROTEIN, CHLOROPLASTIC"/>
    <property type="match status" value="1"/>
</dbReference>
<dbReference type="Gene3D" id="1.10.10.1770">
    <property type="entry name" value="Gun4-like"/>
    <property type="match status" value="1"/>
</dbReference>
<dbReference type="GO" id="GO:0046906">
    <property type="term" value="F:tetrapyrrole binding"/>
    <property type="evidence" value="ECO:0007669"/>
    <property type="project" value="TreeGrafter"/>
</dbReference>
<dbReference type="InterPro" id="IPR008629">
    <property type="entry name" value="GUN4-like"/>
</dbReference>
<feature type="domain" description="GUN4 N-terminal ARM-like repeat" evidence="2">
    <location>
        <begin position="20"/>
        <end position="87"/>
    </location>
</feature>
<dbReference type="InterPro" id="IPR037215">
    <property type="entry name" value="GUN4-like_sf"/>
</dbReference>
<keyword evidence="3" id="KW-0934">Plastid</keyword>
<name>A0A1C9CA16_9FLOR</name>
<evidence type="ECO:0008006" key="4">
    <source>
        <dbReference type="Google" id="ProtNLM"/>
    </source>
</evidence>
<dbReference type="GeneID" id="29072580"/>
<geneLocation type="plastid" evidence="3"/>
<evidence type="ECO:0000313" key="3">
    <source>
        <dbReference type="EMBL" id="AOM65209.1"/>
    </source>
</evidence>
<dbReference type="InterPro" id="IPR016024">
    <property type="entry name" value="ARM-type_fold"/>
</dbReference>
<dbReference type="AlphaFoldDB" id="A0A1C9CA16"/>
<evidence type="ECO:0000259" key="2">
    <source>
        <dbReference type="Pfam" id="PF16416"/>
    </source>
</evidence>
<dbReference type="InterPro" id="IPR032192">
    <property type="entry name" value="GUN4_N"/>
</dbReference>
<dbReference type="Pfam" id="PF05419">
    <property type="entry name" value="GUN4"/>
    <property type="match status" value="1"/>
</dbReference>